<proteinExistence type="predicted"/>
<evidence type="ECO:0000259" key="2">
    <source>
        <dbReference type="Pfam" id="PF13338"/>
    </source>
</evidence>
<feature type="domain" description="DUF559" evidence="1">
    <location>
        <begin position="214"/>
        <end position="287"/>
    </location>
</feature>
<reference evidence="3 4" key="1">
    <citation type="submission" date="2017-12" db="EMBL/GenBank/DDBJ databases">
        <title>Phylogenetic diversity of female urinary microbiome.</title>
        <authorList>
            <person name="Thomas-White K."/>
            <person name="Wolfe A.J."/>
        </authorList>
    </citation>
    <scope>NUCLEOTIDE SEQUENCE [LARGE SCALE GENOMIC DNA]</scope>
    <source>
        <strain evidence="3 4">UMB0777</strain>
    </source>
</reference>
<gene>
    <name evidence="3" type="ORF">CYJ73_10525</name>
</gene>
<dbReference type="RefSeq" id="WP_101820131.1">
    <property type="nucleotide sequence ID" value="NZ_PKJC01000006.1"/>
</dbReference>
<evidence type="ECO:0000259" key="1">
    <source>
        <dbReference type="Pfam" id="PF04480"/>
    </source>
</evidence>
<dbReference type="Pfam" id="PF04480">
    <property type="entry name" value="DUF559"/>
    <property type="match status" value="1"/>
</dbReference>
<dbReference type="Pfam" id="PF13338">
    <property type="entry name" value="AbiEi_4"/>
    <property type="match status" value="1"/>
</dbReference>
<accession>A0A2I1R8P8</accession>
<dbReference type="InterPro" id="IPR007569">
    <property type="entry name" value="DUF559"/>
</dbReference>
<dbReference type="EMBL" id="PKJC01000006">
    <property type="protein sequence ID" value="PKZ65523.1"/>
    <property type="molecule type" value="Genomic_DNA"/>
</dbReference>
<evidence type="ECO:0000313" key="3">
    <source>
        <dbReference type="EMBL" id="PKZ65523.1"/>
    </source>
</evidence>
<dbReference type="Gene3D" id="3.40.960.10">
    <property type="entry name" value="VSR Endonuclease"/>
    <property type="match status" value="1"/>
</dbReference>
<sequence length="291" mass="31437">MHLPPGLRAVARDHDGLITAAEARDHGVDRWAVRRRLESGDWIRVGARLYRLADHPATDRTRARVATLSVGPRAVLSGLAAAWWLGVVDDPPSVMTVSAPRSRNGVSVKGVRIVNRTLSDADLLVRNDLRVTGIALSVLEGAVEGGVEVIDTALQKSLITVERLGEAYQRRRGTVGAAEMGPMIALLETGARSAAERLAVEVMRGAGLSGWAANHPSCGYEIDFAFPDRMVAVEIDGFAFHRDAKTFQDDRTRRNALIAAGWTVLNFTWGDLRDRAGYVATSISRALAIAA</sequence>
<protein>
    <submittedName>
        <fullName evidence="3">Uncharacterized protein</fullName>
    </submittedName>
</protein>
<name>A0A2I1R8P8_9ACTN</name>
<evidence type="ECO:0000313" key="4">
    <source>
        <dbReference type="Proteomes" id="UP000234662"/>
    </source>
</evidence>
<organism evidence="3 4">
    <name type="scientific">Gordonia terrae</name>
    <dbReference type="NCBI Taxonomy" id="2055"/>
    <lineage>
        <taxon>Bacteria</taxon>
        <taxon>Bacillati</taxon>
        <taxon>Actinomycetota</taxon>
        <taxon>Actinomycetes</taxon>
        <taxon>Mycobacteriales</taxon>
        <taxon>Gordoniaceae</taxon>
        <taxon>Gordonia</taxon>
    </lineage>
</organism>
<dbReference type="InterPro" id="IPR011335">
    <property type="entry name" value="Restrct_endonuc-II-like"/>
</dbReference>
<dbReference type="Proteomes" id="UP000234662">
    <property type="component" value="Unassembled WGS sequence"/>
</dbReference>
<dbReference type="SUPFAM" id="SSF52980">
    <property type="entry name" value="Restriction endonuclease-like"/>
    <property type="match status" value="1"/>
</dbReference>
<dbReference type="AlphaFoldDB" id="A0A2I1R8P8"/>
<dbReference type="InterPro" id="IPR025159">
    <property type="entry name" value="AbiEi_N"/>
</dbReference>
<comment type="caution">
    <text evidence="3">The sequence shown here is derived from an EMBL/GenBank/DDBJ whole genome shotgun (WGS) entry which is preliminary data.</text>
</comment>
<feature type="domain" description="AbiEi antitoxin N-terminal" evidence="2">
    <location>
        <begin position="7"/>
        <end position="46"/>
    </location>
</feature>